<feature type="domain" description="PAS" evidence="15">
    <location>
        <begin position="78"/>
        <end position="119"/>
    </location>
</feature>
<dbReference type="InterPro" id="IPR004358">
    <property type="entry name" value="Sig_transdc_His_kin-like_C"/>
</dbReference>
<dbReference type="FunFam" id="3.30.565.10:FF:000006">
    <property type="entry name" value="Sensor histidine kinase WalK"/>
    <property type="match status" value="1"/>
</dbReference>
<dbReference type="GO" id="GO:0007234">
    <property type="term" value="P:osmosensory signaling via phosphorelay pathway"/>
    <property type="evidence" value="ECO:0007669"/>
    <property type="project" value="TreeGrafter"/>
</dbReference>
<evidence type="ECO:0000256" key="8">
    <source>
        <dbReference type="ARBA" id="ARBA00022777"/>
    </source>
</evidence>
<keyword evidence="9" id="KW-0067">ATP-binding</keyword>
<evidence type="ECO:0000259" key="14">
    <source>
        <dbReference type="PROSITE" id="PS50109"/>
    </source>
</evidence>
<dbReference type="InterPro" id="IPR035965">
    <property type="entry name" value="PAS-like_dom_sf"/>
</dbReference>
<reference evidence="16 17" key="1">
    <citation type="submission" date="2018-03" db="EMBL/GenBank/DDBJ databases">
        <title>Genomic Encyclopedia of Archaeal and Bacterial Type Strains, Phase II (KMG-II): from individual species to whole genera.</title>
        <authorList>
            <person name="Goeker M."/>
        </authorList>
    </citation>
    <scope>NUCLEOTIDE SEQUENCE [LARGE SCALE GENOMIC DNA]</scope>
    <source>
        <strain evidence="16 17">DSM 28229</strain>
    </source>
</reference>
<organism evidence="16 17">
    <name type="scientific">Sediminitomix flava</name>
    <dbReference type="NCBI Taxonomy" id="379075"/>
    <lineage>
        <taxon>Bacteria</taxon>
        <taxon>Pseudomonadati</taxon>
        <taxon>Bacteroidota</taxon>
        <taxon>Cytophagia</taxon>
        <taxon>Cytophagales</taxon>
        <taxon>Flammeovirgaceae</taxon>
        <taxon>Sediminitomix</taxon>
    </lineage>
</organism>
<dbReference type="InterPro" id="IPR003594">
    <property type="entry name" value="HATPase_dom"/>
</dbReference>
<keyword evidence="10 13" id="KW-1133">Transmembrane helix</keyword>
<keyword evidence="8 16" id="KW-0418">Kinase</keyword>
<evidence type="ECO:0000259" key="15">
    <source>
        <dbReference type="PROSITE" id="PS50112"/>
    </source>
</evidence>
<dbReference type="GO" id="GO:0030295">
    <property type="term" value="F:protein kinase activator activity"/>
    <property type="evidence" value="ECO:0007669"/>
    <property type="project" value="TreeGrafter"/>
</dbReference>
<evidence type="ECO:0000256" key="2">
    <source>
        <dbReference type="ARBA" id="ARBA00004141"/>
    </source>
</evidence>
<dbReference type="CDD" id="cd00082">
    <property type="entry name" value="HisKA"/>
    <property type="match status" value="1"/>
</dbReference>
<keyword evidence="6 13" id="KW-0812">Transmembrane</keyword>
<keyword evidence="11" id="KW-0902">Two-component regulatory system</keyword>
<keyword evidence="4" id="KW-0597">Phosphoprotein</keyword>
<dbReference type="GO" id="GO:0000155">
    <property type="term" value="F:phosphorelay sensor kinase activity"/>
    <property type="evidence" value="ECO:0007669"/>
    <property type="project" value="InterPro"/>
</dbReference>
<dbReference type="Pfam" id="PF00512">
    <property type="entry name" value="HisKA"/>
    <property type="match status" value="1"/>
</dbReference>
<dbReference type="CDD" id="cd00130">
    <property type="entry name" value="PAS"/>
    <property type="match status" value="1"/>
</dbReference>
<keyword evidence="12 13" id="KW-0472">Membrane</keyword>
<name>A0A316A274_SEDFL</name>
<evidence type="ECO:0000256" key="4">
    <source>
        <dbReference type="ARBA" id="ARBA00022553"/>
    </source>
</evidence>
<dbReference type="EC" id="2.7.13.3" evidence="3"/>
<dbReference type="OrthoDB" id="1269247at2"/>
<comment type="subcellular location">
    <subcellularLocation>
        <location evidence="2">Membrane</location>
        <topology evidence="2">Multi-pass membrane protein</topology>
    </subcellularLocation>
</comment>
<dbReference type="PROSITE" id="PS50109">
    <property type="entry name" value="HIS_KIN"/>
    <property type="match status" value="1"/>
</dbReference>
<evidence type="ECO:0000256" key="13">
    <source>
        <dbReference type="SAM" id="Phobius"/>
    </source>
</evidence>
<dbReference type="InterPro" id="IPR005467">
    <property type="entry name" value="His_kinase_dom"/>
</dbReference>
<protein>
    <recommendedName>
        <fullName evidence="3">histidine kinase</fullName>
        <ecNumber evidence="3">2.7.13.3</ecNumber>
    </recommendedName>
</protein>
<dbReference type="Pfam" id="PF02518">
    <property type="entry name" value="HATPase_c"/>
    <property type="match status" value="1"/>
</dbReference>
<dbReference type="GO" id="GO:0000156">
    <property type="term" value="F:phosphorelay response regulator activity"/>
    <property type="evidence" value="ECO:0007669"/>
    <property type="project" value="TreeGrafter"/>
</dbReference>
<dbReference type="SUPFAM" id="SSF55785">
    <property type="entry name" value="PYP-like sensor domain (PAS domain)"/>
    <property type="match status" value="1"/>
</dbReference>
<evidence type="ECO:0000256" key="10">
    <source>
        <dbReference type="ARBA" id="ARBA00022989"/>
    </source>
</evidence>
<dbReference type="SMART" id="SM00387">
    <property type="entry name" value="HATPase_c"/>
    <property type="match status" value="1"/>
</dbReference>
<dbReference type="GO" id="GO:0016020">
    <property type="term" value="C:membrane"/>
    <property type="evidence" value="ECO:0007669"/>
    <property type="project" value="UniProtKB-SubCell"/>
</dbReference>
<dbReference type="SMART" id="SM00388">
    <property type="entry name" value="HisKA"/>
    <property type="match status" value="1"/>
</dbReference>
<evidence type="ECO:0000256" key="6">
    <source>
        <dbReference type="ARBA" id="ARBA00022692"/>
    </source>
</evidence>
<dbReference type="SUPFAM" id="SSF47384">
    <property type="entry name" value="Homodimeric domain of signal transducing histidine kinase"/>
    <property type="match status" value="1"/>
</dbReference>
<dbReference type="AlphaFoldDB" id="A0A316A274"/>
<evidence type="ECO:0000256" key="1">
    <source>
        <dbReference type="ARBA" id="ARBA00000085"/>
    </source>
</evidence>
<dbReference type="InterPro" id="IPR036097">
    <property type="entry name" value="HisK_dim/P_sf"/>
</dbReference>
<evidence type="ECO:0000256" key="5">
    <source>
        <dbReference type="ARBA" id="ARBA00022679"/>
    </source>
</evidence>
<keyword evidence="5" id="KW-0808">Transferase</keyword>
<dbReference type="PANTHER" id="PTHR42878">
    <property type="entry name" value="TWO-COMPONENT HISTIDINE KINASE"/>
    <property type="match status" value="1"/>
</dbReference>
<dbReference type="InterPro" id="IPR000014">
    <property type="entry name" value="PAS"/>
</dbReference>
<dbReference type="Gene3D" id="3.30.450.20">
    <property type="entry name" value="PAS domain"/>
    <property type="match status" value="1"/>
</dbReference>
<keyword evidence="7" id="KW-0547">Nucleotide-binding</keyword>
<dbReference type="PRINTS" id="PR00344">
    <property type="entry name" value="BCTRLSENSOR"/>
</dbReference>
<dbReference type="InterPro" id="IPR036890">
    <property type="entry name" value="HATPase_C_sf"/>
</dbReference>
<evidence type="ECO:0000256" key="7">
    <source>
        <dbReference type="ARBA" id="ARBA00022741"/>
    </source>
</evidence>
<dbReference type="CDD" id="cd00075">
    <property type="entry name" value="HATPase"/>
    <property type="match status" value="1"/>
</dbReference>
<evidence type="ECO:0000256" key="11">
    <source>
        <dbReference type="ARBA" id="ARBA00023012"/>
    </source>
</evidence>
<evidence type="ECO:0000256" key="3">
    <source>
        <dbReference type="ARBA" id="ARBA00012438"/>
    </source>
</evidence>
<dbReference type="PROSITE" id="PS50112">
    <property type="entry name" value="PAS"/>
    <property type="match status" value="1"/>
</dbReference>
<feature type="transmembrane region" description="Helical" evidence="13">
    <location>
        <begin position="12"/>
        <end position="34"/>
    </location>
</feature>
<evidence type="ECO:0000313" key="16">
    <source>
        <dbReference type="EMBL" id="PWJ43797.1"/>
    </source>
</evidence>
<dbReference type="EMBL" id="QGDO01000001">
    <property type="protein sequence ID" value="PWJ43797.1"/>
    <property type="molecule type" value="Genomic_DNA"/>
</dbReference>
<dbReference type="SUPFAM" id="SSF55874">
    <property type="entry name" value="ATPase domain of HSP90 chaperone/DNA topoisomerase II/histidine kinase"/>
    <property type="match status" value="1"/>
</dbReference>
<feature type="domain" description="Histidine kinase" evidence="14">
    <location>
        <begin position="207"/>
        <end position="425"/>
    </location>
</feature>
<dbReference type="Gene3D" id="1.10.287.130">
    <property type="match status" value="1"/>
</dbReference>
<dbReference type="InterPro" id="IPR050351">
    <property type="entry name" value="BphY/WalK/GraS-like"/>
</dbReference>
<dbReference type="RefSeq" id="WP_109615334.1">
    <property type="nucleotide sequence ID" value="NZ_QGDO01000001.1"/>
</dbReference>
<sequence length="437" mass="51299">MHYNEPIFNEYPLYLGIFIGGVIVAMFWWLSVFLSKRFLSKQYIFLLIRDWLKISYKQAFGKHSIFWLFHSVEKSSYVLSTNEEGEITFANPLLSERLGLSFKELEGSKIEDLFSIEDHTIQNWKEYIQTKELIYLPLQSLKNPNEQFYFCVGKNSSRSTKHFYTFMSWGHQADTPYFHKKEEIEFLEEKIDKLDELNNTKNKFFSIIAHDVKGPLNTLSSFSKLLSEHSNRFSNSEITMIADDIHESTNSVYKMLEDLMSWTRSHSGEFPFRPQKNFLNRIVYDNIELLDSSFRNKKIQLSLQLSKENLVWVDKDSVKTVIRNLLSNALKFTPENGEVFIYSYAKDDQILLAIQDNGVGIAKEYQDRIFKIDQKFTTKGTRDEKGSGFGLVLCKEFMEKNKGKIWLESEYGLGTTFFLSFPRYKEVPIVEELVIQK</sequence>
<dbReference type="InterPro" id="IPR003661">
    <property type="entry name" value="HisK_dim/P_dom"/>
</dbReference>
<evidence type="ECO:0000313" key="17">
    <source>
        <dbReference type="Proteomes" id="UP000245535"/>
    </source>
</evidence>
<proteinExistence type="predicted"/>
<dbReference type="GO" id="GO:0005524">
    <property type="term" value="F:ATP binding"/>
    <property type="evidence" value="ECO:0007669"/>
    <property type="project" value="UniProtKB-KW"/>
</dbReference>
<gene>
    <name evidence="16" type="ORF">BC781_101143</name>
</gene>
<comment type="caution">
    <text evidence="16">The sequence shown here is derived from an EMBL/GenBank/DDBJ whole genome shotgun (WGS) entry which is preliminary data.</text>
</comment>
<accession>A0A316A274</accession>
<dbReference type="Proteomes" id="UP000245535">
    <property type="component" value="Unassembled WGS sequence"/>
</dbReference>
<dbReference type="Gene3D" id="3.30.565.10">
    <property type="entry name" value="Histidine kinase-like ATPase, C-terminal domain"/>
    <property type="match status" value="1"/>
</dbReference>
<evidence type="ECO:0000256" key="9">
    <source>
        <dbReference type="ARBA" id="ARBA00022840"/>
    </source>
</evidence>
<comment type="catalytic activity">
    <reaction evidence="1">
        <text>ATP + protein L-histidine = ADP + protein N-phospho-L-histidine.</text>
        <dbReference type="EC" id="2.7.13.3"/>
    </reaction>
</comment>
<keyword evidence="17" id="KW-1185">Reference proteome</keyword>
<dbReference type="PANTHER" id="PTHR42878:SF7">
    <property type="entry name" value="SENSOR HISTIDINE KINASE GLRK"/>
    <property type="match status" value="1"/>
</dbReference>
<evidence type="ECO:0000256" key="12">
    <source>
        <dbReference type="ARBA" id="ARBA00023136"/>
    </source>
</evidence>